<dbReference type="InterPro" id="IPR029787">
    <property type="entry name" value="Nucleotide_cyclase"/>
</dbReference>
<feature type="coiled-coil region" evidence="2">
    <location>
        <begin position="161"/>
        <end position="188"/>
    </location>
</feature>
<dbReference type="Proteomes" id="UP000436801">
    <property type="component" value="Unassembled WGS sequence"/>
</dbReference>
<dbReference type="OrthoDB" id="9812260at2"/>
<reference evidence="5 6" key="1">
    <citation type="submission" date="2016-10" db="EMBL/GenBank/DDBJ databases">
        <authorList>
            <person name="Varghese N."/>
            <person name="Submissions S."/>
        </authorList>
    </citation>
    <scope>NUCLEOTIDE SEQUENCE [LARGE SCALE GENOMIC DNA]</scope>
    <source>
        <strain evidence="5 6">S7-754</strain>
    </source>
</reference>
<proteinExistence type="predicted"/>
<dbReference type="InterPro" id="IPR000160">
    <property type="entry name" value="GGDEF_dom"/>
</dbReference>
<evidence type="ECO:0000256" key="2">
    <source>
        <dbReference type="SAM" id="Coils"/>
    </source>
</evidence>
<keyword evidence="6" id="KW-1185">Reference proteome</keyword>
<dbReference type="InterPro" id="IPR050469">
    <property type="entry name" value="Diguanylate_Cyclase"/>
</dbReference>
<evidence type="ECO:0000313" key="6">
    <source>
        <dbReference type="Proteomes" id="UP000323502"/>
    </source>
</evidence>
<dbReference type="AlphaFoldDB" id="A0A1G7GNP1"/>
<dbReference type="SUPFAM" id="SSF55073">
    <property type="entry name" value="Nucleotide cyclase"/>
    <property type="match status" value="1"/>
</dbReference>
<dbReference type="Proteomes" id="UP000323502">
    <property type="component" value="Unassembled WGS sequence"/>
</dbReference>
<organism evidence="5 6">
    <name type="scientific">Sphingomonas carotinifaciens</name>
    <dbReference type="NCBI Taxonomy" id="1166323"/>
    <lineage>
        <taxon>Bacteria</taxon>
        <taxon>Pseudomonadati</taxon>
        <taxon>Pseudomonadota</taxon>
        <taxon>Alphaproteobacteria</taxon>
        <taxon>Sphingomonadales</taxon>
        <taxon>Sphingomonadaceae</taxon>
        <taxon>Sphingomonas</taxon>
    </lineage>
</organism>
<reference evidence="4 7" key="2">
    <citation type="submission" date="2019-12" db="EMBL/GenBank/DDBJ databases">
        <authorList>
            <person name="Zheng J."/>
        </authorList>
    </citation>
    <scope>NUCLEOTIDE SEQUENCE [LARGE SCALE GENOMIC DNA]</scope>
    <source>
        <strain evidence="4 7">DSM 27347</strain>
    </source>
</reference>
<evidence type="ECO:0000313" key="4">
    <source>
        <dbReference type="EMBL" id="MWC42956.1"/>
    </source>
</evidence>
<evidence type="ECO:0000256" key="1">
    <source>
        <dbReference type="ARBA" id="ARBA00012528"/>
    </source>
</evidence>
<name>A0A1G7GNP1_9SPHN</name>
<gene>
    <name evidence="4" type="ORF">GQR91_04680</name>
    <name evidence="5" type="ORF">SAMN05216557_101966</name>
</gene>
<dbReference type="GO" id="GO:1902201">
    <property type="term" value="P:negative regulation of bacterial-type flagellum-dependent cell motility"/>
    <property type="evidence" value="ECO:0007669"/>
    <property type="project" value="TreeGrafter"/>
</dbReference>
<accession>A0A1G7GNP1</accession>
<dbReference type="SMART" id="SM00267">
    <property type="entry name" value="GGDEF"/>
    <property type="match status" value="1"/>
</dbReference>
<dbReference type="NCBIfam" id="TIGR00254">
    <property type="entry name" value="GGDEF"/>
    <property type="match status" value="1"/>
</dbReference>
<dbReference type="InterPro" id="IPR043128">
    <property type="entry name" value="Rev_trsase/Diguanyl_cyclase"/>
</dbReference>
<dbReference type="PANTHER" id="PTHR45138:SF24">
    <property type="entry name" value="DIGUANYLATE CYCLASE DGCC-RELATED"/>
    <property type="match status" value="1"/>
</dbReference>
<evidence type="ECO:0000313" key="7">
    <source>
        <dbReference type="Proteomes" id="UP000436801"/>
    </source>
</evidence>
<dbReference type="EC" id="2.7.7.65" evidence="1"/>
<dbReference type="CDD" id="cd01949">
    <property type="entry name" value="GGDEF"/>
    <property type="match status" value="1"/>
</dbReference>
<dbReference type="PROSITE" id="PS50887">
    <property type="entry name" value="GGDEF"/>
    <property type="match status" value="1"/>
</dbReference>
<evidence type="ECO:0000313" key="5">
    <source>
        <dbReference type="EMBL" id="SDE89788.1"/>
    </source>
</evidence>
<dbReference type="GO" id="GO:0043709">
    <property type="term" value="P:cell adhesion involved in single-species biofilm formation"/>
    <property type="evidence" value="ECO:0007669"/>
    <property type="project" value="TreeGrafter"/>
</dbReference>
<dbReference type="EMBL" id="WSUT01000005">
    <property type="protein sequence ID" value="MWC42956.1"/>
    <property type="molecule type" value="Genomic_DNA"/>
</dbReference>
<dbReference type="GO" id="GO:0052621">
    <property type="term" value="F:diguanylate cyclase activity"/>
    <property type="evidence" value="ECO:0007669"/>
    <property type="project" value="UniProtKB-EC"/>
</dbReference>
<dbReference type="PANTHER" id="PTHR45138">
    <property type="entry name" value="REGULATORY COMPONENTS OF SENSORY TRANSDUCTION SYSTEM"/>
    <property type="match status" value="1"/>
</dbReference>
<dbReference type="RefSeq" id="WP_149681338.1">
    <property type="nucleotide sequence ID" value="NZ_FNBI01000001.1"/>
</dbReference>
<keyword evidence="2" id="KW-0175">Coiled coil</keyword>
<dbReference type="EMBL" id="FNBI01000001">
    <property type="protein sequence ID" value="SDE89788.1"/>
    <property type="molecule type" value="Genomic_DNA"/>
</dbReference>
<dbReference type="Pfam" id="PF00990">
    <property type="entry name" value="GGDEF"/>
    <property type="match status" value="1"/>
</dbReference>
<sequence length="347" mass="37142">MFRAKRSDMIEKEDLFDRIGQFLADHRLSPDPAHYSFVHALMTDPDGPTARAVASLTDGGVRLAHDDVIRLGGVVVNGPPVQSAPAPVRTFEPSPEARSDALVAATQSQVEGFAETVRVMHAVTQGFGRDLEESAAAITRQPTVAGLDQIASLTGGMIARIRDTEVRLAQATAEADALRAKLAEARETARRDPLTGLANRLAFEEAFAACREVEEPCCIAVCDVDRFKLINDRHGHHVGDRVLSVIGQMLAKACTGHLVSRHGGEEFAILLGGVSLTDAAALLDSARADVAARRFRVRDTEEGIGQVTFSAGVTAIRADDSHEGAFVRADQLLYTAKSQGRDQVCAA</sequence>
<dbReference type="GO" id="GO:0005886">
    <property type="term" value="C:plasma membrane"/>
    <property type="evidence" value="ECO:0007669"/>
    <property type="project" value="TreeGrafter"/>
</dbReference>
<dbReference type="Gene3D" id="3.30.70.270">
    <property type="match status" value="1"/>
</dbReference>
<feature type="domain" description="GGDEF" evidence="3">
    <location>
        <begin position="215"/>
        <end position="347"/>
    </location>
</feature>
<evidence type="ECO:0000259" key="3">
    <source>
        <dbReference type="PROSITE" id="PS50887"/>
    </source>
</evidence>
<protein>
    <recommendedName>
        <fullName evidence="1">diguanylate cyclase</fullName>
        <ecNumber evidence="1">2.7.7.65</ecNumber>
    </recommendedName>
</protein>